<dbReference type="RefSeq" id="XP_048139417.1">
    <property type="nucleotide sequence ID" value="XM_048283460.1"/>
</dbReference>
<proteinExistence type="predicted"/>
<organism evidence="2 3">
    <name type="scientific">Rhodamnia argentea</name>
    <dbReference type="NCBI Taxonomy" id="178133"/>
    <lineage>
        <taxon>Eukaryota</taxon>
        <taxon>Viridiplantae</taxon>
        <taxon>Streptophyta</taxon>
        <taxon>Embryophyta</taxon>
        <taxon>Tracheophyta</taxon>
        <taxon>Spermatophyta</taxon>
        <taxon>Magnoliopsida</taxon>
        <taxon>eudicotyledons</taxon>
        <taxon>Gunneridae</taxon>
        <taxon>Pentapetalae</taxon>
        <taxon>rosids</taxon>
        <taxon>malvids</taxon>
        <taxon>Myrtales</taxon>
        <taxon>Myrtaceae</taxon>
        <taxon>Myrtoideae</taxon>
        <taxon>Myrteae</taxon>
        <taxon>Australasian group</taxon>
        <taxon>Rhodamnia</taxon>
    </lineage>
</organism>
<reference evidence="2" key="1">
    <citation type="submission" date="2025-05" db="UniProtKB">
        <authorList>
            <consortium name="RefSeq"/>
        </authorList>
    </citation>
    <scope>NUCLEOTIDE SEQUENCE [LARGE SCALE GENOMIC DNA]</scope>
</reference>
<feature type="domain" description="Reverse transcriptase Ty1/copia-type" evidence="1">
    <location>
        <begin position="4"/>
        <end position="106"/>
    </location>
</feature>
<evidence type="ECO:0000313" key="3">
    <source>
        <dbReference type="RefSeq" id="XP_048139417.1"/>
    </source>
</evidence>
<gene>
    <name evidence="3" type="primary">LOC125316131</name>
</gene>
<dbReference type="SUPFAM" id="SSF56672">
    <property type="entry name" value="DNA/RNA polymerases"/>
    <property type="match status" value="1"/>
</dbReference>
<sequence length="284" mass="31548">MVSVGYKQSNADHTLFVKKSGAKISILIVYVDDIVVTGNDNDEIGRLKKFLGQEFEIKDLGKLRYFLGIEVARSSKGIFLSQRKYVLDLLTEVGLLGCHPFDTPIEANTRLQEKDGDPVDKGCYQRLVGKLIYLSHTRPDIAFAVSLVSQFMHDPHSTRMNAVLRILRYLKSAPGKGILLSPYDGLKVEAYTDADWAGSPDRKSISGYCIFLGGNLVTWRSKKQNVVARSSAEAEFRAMAQGVCELLWLKGLLEDLGVSAHLPMMLYCDNKAAISIAHNPVQHD</sequence>
<dbReference type="PANTHER" id="PTHR11439">
    <property type="entry name" value="GAG-POL-RELATED RETROTRANSPOSON"/>
    <property type="match status" value="1"/>
</dbReference>
<dbReference type="CDD" id="cd09272">
    <property type="entry name" value="RNase_HI_RT_Ty1"/>
    <property type="match status" value="1"/>
</dbReference>
<dbReference type="Proteomes" id="UP000827889">
    <property type="component" value="Chromosome 1"/>
</dbReference>
<accession>A0ABM3HS40</accession>
<dbReference type="InterPro" id="IPR043502">
    <property type="entry name" value="DNA/RNA_pol_sf"/>
</dbReference>
<dbReference type="PANTHER" id="PTHR11439:SF440">
    <property type="entry name" value="INTEGRASE CATALYTIC DOMAIN-CONTAINING PROTEIN"/>
    <property type="match status" value="1"/>
</dbReference>
<evidence type="ECO:0000259" key="1">
    <source>
        <dbReference type="Pfam" id="PF07727"/>
    </source>
</evidence>
<dbReference type="Pfam" id="PF07727">
    <property type="entry name" value="RVT_2"/>
    <property type="match status" value="1"/>
</dbReference>
<evidence type="ECO:0000313" key="2">
    <source>
        <dbReference type="Proteomes" id="UP000827889"/>
    </source>
</evidence>
<protein>
    <submittedName>
        <fullName evidence="3">Uncharacterized mitochondrial protein AtMg00810-like</fullName>
    </submittedName>
</protein>
<dbReference type="InterPro" id="IPR013103">
    <property type="entry name" value="RVT_2"/>
</dbReference>
<keyword evidence="2" id="KW-1185">Reference proteome</keyword>
<dbReference type="GeneID" id="125316131"/>
<reference evidence="3" key="2">
    <citation type="submission" date="2025-08" db="UniProtKB">
        <authorList>
            <consortium name="RefSeq"/>
        </authorList>
    </citation>
    <scope>IDENTIFICATION</scope>
    <source>
        <tissue evidence="3">Leaf</tissue>
    </source>
</reference>
<name>A0ABM3HS40_9MYRT</name>